<feature type="domain" description="BioF2-like acetyltransferase" evidence="1">
    <location>
        <begin position="222"/>
        <end position="367"/>
    </location>
</feature>
<keyword evidence="3" id="KW-1185">Reference proteome</keyword>
<dbReference type="Gene3D" id="3.40.630.30">
    <property type="match status" value="1"/>
</dbReference>
<evidence type="ECO:0000313" key="2">
    <source>
        <dbReference type="EMBL" id="SCZ85901.1"/>
    </source>
</evidence>
<dbReference type="AlphaFoldDB" id="A0A1G5SH79"/>
<dbReference type="EMBL" id="FMWO01000050">
    <property type="protein sequence ID" value="SCZ85901.1"/>
    <property type="molecule type" value="Genomic_DNA"/>
</dbReference>
<dbReference type="STRING" id="51642.NSMM_420029"/>
<proteinExistence type="predicted"/>
<dbReference type="Proteomes" id="UP000198729">
    <property type="component" value="Unassembled WGS sequence"/>
</dbReference>
<name>A0A1G5SH79_9PROT</name>
<gene>
    <name evidence="2" type="ORF">NSMM_420029</name>
</gene>
<dbReference type="SUPFAM" id="SSF55729">
    <property type="entry name" value="Acyl-CoA N-acyltransferases (Nat)"/>
    <property type="match status" value="1"/>
</dbReference>
<dbReference type="Pfam" id="PF13480">
    <property type="entry name" value="Acetyltransf_6"/>
    <property type="match status" value="1"/>
</dbReference>
<accession>A0A1G5SH79</accession>
<evidence type="ECO:0000313" key="3">
    <source>
        <dbReference type="Proteomes" id="UP000198729"/>
    </source>
</evidence>
<dbReference type="InterPro" id="IPR016181">
    <property type="entry name" value="Acyl_CoA_acyltransferase"/>
</dbReference>
<protein>
    <recommendedName>
        <fullName evidence="1">BioF2-like acetyltransferase domain-containing protein</fullName>
    </recommendedName>
</protein>
<evidence type="ECO:0000259" key="1">
    <source>
        <dbReference type="Pfam" id="PF13480"/>
    </source>
</evidence>
<sequence length="430" mass="49253">MTTHSQSQIGISDNVVTTGREGFAPEGRGHSSTMGINVGWMWKDLDHLNTRLRSELLLAIKAFIRNHPDAVMDHDPDWLYTKCSCDKSVKIFVCLAKDGSLLGYAPFFVHPSTLSYELFGVSLFEFRIRRYSITGSPLLSTRAMVDDSFLQDLFGQLRGVLERHEVMFGLGVNLDSHFGRFVRQYTDLQKWYQIFPSGKSYCRRLIIMPESFEQYIKELSHNTRKDVRRTLRDLEKNAEIAVSYRVFTAPEDVPEFLSLAQSVSGKTYQRKLLGLGISDNTDTRQNLILAAEKGWLRSYILLCNNEPVAYQHGFLHSGVYYAEQTGYDPSWSGKSVGTIMQIYRIRDLIDIGVAKLDFLYGDNEKKRSLSNSFHQEQNYYFVPRKFPVSGIAYGLRLFNAITGLVGDFMEKNGIKSKIRRFLRARATRDS</sequence>
<reference evidence="2 3" key="1">
    <citation type="submission" date="2016-10" db="EMBL/GenBank/DDBJ databases">
        <authorList>
            <person name="de Groot N.N."/>
        </authorList>
    </citation>
    <scope>NUCLEOTIDE SEQUENCE [LARGE SCALE GENOMIC DNA]</scope>
    <source>
        <strain evidence="2">1</strain>
    </source>
</reference>
<dbReference type="InterPro" id="IPR038740">
    <property type="entry name" value="BioF2-like_GNAT_dom"/>
</dbReference>
<organism evidence="2 3">
    <name type="scientific">Nitrosomonas mobilis</name>
    <dbReference type="NCBI Taxonomy" id="51642"/>
    <lineage>
        <taxon>Bacteria</taxon>
        <taxon>Pseudomonadati</taxon>
        <taxon>Pseudomonadota</taxon>
        <taxon>Betaproteobacteria</taxon>
        <taxon>Nitrosomonadales</taxon>
        <taxon>Nitrosomonadaceae</taxon>
        <taxon>Nitrosomonas</taxon>
    </lineage>
</organism>
<dbReference type="OrthoDB" id="8554567at2"/>
<dbReference type="RefSeq" id="WP_143001901.1">
    <property type="nucleotide sequence ID" value="NZ_FMWO01000050.1"/>
</dbReference>